<organism evidence="1 2">
    <name type="scientific">Panagrellus redivivus</name>
    <name type="common">Microworm</name>
    <dbReference type="NCBI Taxonomy" id="6233"/>
    <lineage>
        <taxon>Eukaryota</taxon>
        <taxon>Metazoa</taxon>
        <taxon>Ecdysozoa</taxon>
        <taxon>Nematoda</taxon>
        <taxon>Chromadorea</taxon>
        <taxon>Rhabditida</taxon>
        <taxon>Tylenchina</taxon>
        <taxon>Panagrolaimomorpha</taxon>
        <taxon>Panagrolaimoidea</taxon>
        <taxon>Panagrolaimidae</taxon>
        <taxon>Panagrellus</taxon>
    </lineage>
</organism>
<dbReference type="AlphaFoldDB" id="A0A7E4W786"/>
<reference evidence="2" key="2">
    <citation type="submission" date="2020-10" db="UniProtKB">
        <authorList>
            <consortium name="WormBaseParasite"/>
        </authorList>
    </citation>
    <scope>IDENTIFICATION</scope>
</reference>
<name>A0A7E4W786_PANRE</name>
<evidence type="ECO:0000313" key="1">
    <source>
        <dbReference type="Proteomes" id="UP000492821"/>
    </source>
</evidence>
<dbReference type="Proteomes" id="UP000492821">
    <property type="component" value="Unassembled WGS sequence"/>
</dbReference>
<reference evidence="1" key="1">
    <citation type="journal article" date="2013" name="Genetics">
        <title>The draft genome and transcriptome of Panagrellus redivivus are shaped by the harsh demands of a free-living lifestyle.</title>
        <authorList>
            <person name="Srinivasan J."/>
            <person name="Dillman A.R."/>
            <person name="Macchietto M.G."/>
            <person name="Heikkinen L."/>
            <person name="Lakso M."/>
            <person name="Fracchia K.M."/>
            <person name="Antoshechkin I."/>
            <person name="Mortazavi A."/>
            <person name="Wong G."/>
            <person name="Sternberg P.W."/>
        </authorList>
    </citation>
    <scope>NUCLEOTIDE SEQUENCE [LARGE SCALE GENOMIC DNA]</scope>
    <source>
        <strain evidence="1">MT8872</strain>
    </source>
</reference>
<protein>
    <submittedName>
        <fullName evidence="2">Transmembrane protein</fullName>
    </submittedName>
</protein>
<dbReference type="WBParaSite" id="Pan_g7932.t1">
    <property type="protein sequence ID" value="Pan_g7932.t1"/>
    <property type="gene ID" value="Pan_g7932"/>
</dbReference>
<proteinExistence type="predicted"/>
<accession>A0A7E4W786</accession>
<sequence>MPLPEKILSMNDCAFLSCNNLSRTFTQTRSAYKRREKDYHQPFPAWFATYDWTQARGTGGVLDGEGSGKGFERFVISPKKDTSRDMNDTEAVGSGCEHRWHRLLGALFLGFTSSYAPFLFQSPSYNRRLAASASDALPYHRVGLTYFHGLHSFTFTTYYKKNSLEKKRGKTTKVDLLVERLI</sequence>
<keyword evidence="1" id="KW-1185">Reference proteome</keyword>
<evidence type="ECO:0000313" key="2">
    <source>
        <dbReference type="WBParaSite" id="Pan_g7932.t1"/>
    </source>
</evidence>